<evidence type="ECO:0000313" key="1">
    <source>
        <dbReference type="EMBL" id="KKM02568.1"/>
    </source>
</evidence>
<gene>
    <name evidence="1" type="ORF">LCGC14_1783090</name>
</gene>
<comment type="caution">
    <text evidence="1">The sequence shown here is derived from an EMBL/GenBank/DDBJ whole genome shotgun (WGS) entry which is preliminary data.</text>
</comment>
<dbReference type="AlphaFoldDB" id="A0A0F9JUD5"/>
<organism evidence="1">
    <name type="scientific">marine sediment metagenome</name>
    <dbReference type="NCBI Taxonomy" id="412755"/>
    <lineage>
        <taxon>unclassified sequences</taxon>
        <taxon>metagenomes</taxon>
        <taxon>ecological metagenomes</taxon>
    </lineage>
</organism>
<protein>
    <submittedName>
        <fullName evidence="1">Uncharacterized protein</fullName>
    </submittedName>
</protein>
<accession>A0A0F9JUD5</accession>
<proteinExistence type="predicted"/>
<sequence length="25" mass="2922">MKRPSYDIADIFRDNLDKIGKISPE</sequence>
<feature type="non-terminal residue" evidence="1">
    <location>
        <position position="25"/>
    </location>
</feature>
<reference evidence="1" key="1">
    <citation type="journal article" date="2015" name="Nature">
        <title>Complex archaea that bridge the gap between prokaryotes and eukaryotes.</title>
        <authorList>
            <person name="Spang A."/>
            <person name="Saw J.H."/>
            <person name="Jorgensen S.L."/>
            <person name="Zaremba-Niedzwiedzka K."/>
            <person name="Martijn J."/>
            <person name="Lind A.E."/>
            <person name="van Eijk R."/>
            <person name="Schleper C."/>
            <person name="Guy L."/>
            <person name="Ettema T.J."/>
        </authorList>
    </citation>
    <scope>NUCLEOTIDE SEQUENCE</scope>
</reference>
<dbReference type="EMBL" id="LAZR01016896">
    <property type="protein sequence ID" value="KKM02568.1"/>
    <property type="molecule type" value="Genomic_DNA"/>
</dbReference>
<name>A0A0F9JUD5_9ZZZZ</name>